<keyword evidence="6 7" id="KW-0472">Membrane</keyword>
<dbReference type="CDD" id="cd06261">
    <property type="entry name" value="TM_PBP2"/>
    <property type="match status" value="1"/>
</dbReference>
<feature type="domain" description="ABC transmembrane type-1" evidence="8">
    <location>
        <begin position="73"/>
        <end position="253"/>
    </location>
</feature>
<sequence>MNASTEVTRAPRADRRGPSTFGWLLIQTGAVVLAGGIWWLASGFFPAGAIPTPPEVLGRLGQLVLTGEFWSAIGITVGTFALALTVSIVVAVPLGLVIGASTFWTQSTRLLFDFLRTIPPIALLPLLLLVLGADFEMVFGLAVLGAIWPILIQSIYAARQGEALLVDMSAAYRIPRGWFIRHIFVPGALPFVMTGVRLGTTICLLLTISGQLLGAAPGLGHEIAAAQAWYDTPRMYAYVLVAAILGLIVNAGVWAAQRRLLRWHPSVRGESR</sequence>
<keyword evidence="4 7" id="KW-0812">Transmembrane</keyword>
<feature type="transmembrane region" description="Helical" evidence="7">
    <location>
        <begin position="137"/>
        <end position="158"/>
    </location>
</feature>
<evidence type="ECO:0000259" key="8">
    <source>
        <dbReference type="PROSITE" id="PS50928"/>
    </source>
</evidence>
<evidence type="ECO:0000256" key="5">
    <source>
        <dbReference type="ARBA" id="ARBA00022989"/>
    </source>
</evidence>
<reference evidence="9 10" key="1">
    <citation type="submission" date="2020-08" db="EMBL/GenBank/DDBJ databases">
        <title>Sequencing the genomes of 1000 actinobacteria strains.</title>
        <authorList>
            <person name="Klenk H.-P."/>
        </authorList>
    </citation>
    <scope>NUCLEOTIDE SEQUENCE [LARGE SCALE GENOMIC DNA]</scope>
    <source>
        <strain evidence="9 10">DSM 24823</strain>
    </source>
</reference>
<evidence type="ECO:0000256" key="2">
    <source>
        <dbReference type="ARBA" id="ARBA00022448"/>
    </source>
</evidence>
<dbReference type="InterPro" id="IPR000515">
    <property type="entry name" value="MetI-like"/>
</dbReference>
<accession>A0A7W9CC70</accession>
<feature type="transmembrane region" description="Helical" evidence="7">
    <location>
        <begin position="235"/>
        <end position="256"/>
    </location>
</feature>
<evidence type="ECO:0000256" key="3">
    <source>
        <dbReference type="ARBA" id="ARBA00022475"/>
    </source>
</evidence>
<evidence type="ECO:0000256" key="1">
    <source>
        <dbReference type="ARBA" id="ARBA00004651"/>
    </source>
</evidence>
<dbReference type="Pfam" id="PF00528">
    <property type="entry name" value="BPD_transp_1"/>
    <property type="match status" value="1"/>
</dbReference>
<dbReference type="AlphaFoldDB" id="A0A7W9CC70"/>
<feature type="transmembrane region" description="Helical" evidence="7">
    <location>
        <begin position="110"/>
        <end position="131"/>
    </location>
</feature>
<feature type="transmembrane region" description="Helical" evidence="7">
    <location>
        <begin position="21"/>
        <end position="41"/>
    </location>
</feature>
<evidence type="ECO:0000256" key="6">
    <source>
        <dbReference type="ARBA" id="ARBA00023136"/>
    </source>
</evidence>
<evidence type="ECO:0000313" key="9">
    <source>
        <dbReference type="EMBL" id="MBB5742909.1"/>
    </source>
</evidence>
<dbReference type="PROSITE" id="PS50928">
    <property type="entry name" value="ABC_TM1"/>
    <property type="match status" value="1"/>
</dbReference>
<keyword evidence="10" id="KW-1185">Reference proteome</keyword>
<comment type="caution">
    <text evidence="9">The sequence shown here is derived from an EMBL/GenBank/DDBJ whole genome shotgun (WGS) entry which is preliminary data.</text>
</comment>
<feature type="transmembrane region" description="Helical" evidence="7">
    <location>
        <begin position="69"/>
        <end position="98"/>
    </location>
</feature>
<proteinExistence type="inferred from homology"/>
<dbReference type="GO" id="GO:0005886">
    <property type="term" value="C:plasma membrane"/>
    <property type="evidence" value="ECO:0007669"/>
    <property type="project" value="UniProtKB-SubCell"/>
</dbReference>
<dbReference type="PANTHER" id="PTHR30151:SF38">
    <property type="entry name" value="ALIPHATIC SULFONATES TRANSPORT PERMEASE PROTEIN SSUC-RELATED"/>
    <property type="match status" value="1"/>
</dbReference>
<protein>
    <submittedName>
        <fullName evidence="9">ABC-type nitrate/sulfonate/bicarbonate transport system permease component</fullName>
    </submittedName>
</protein>
<dbReference type="GO" id="GO:0055085">
    <property type="term" value="P:transmembrane transport"/>
    <property type="evidence" value="ECO:0007669"/>
    <property type="project" value="InterPro"/>
</dbReference>
<feature type="transmembrane region" description="Helical" evidence="7">
    <location>
        <begin position="179"/>
        <end position="208"/>
    </location>
</feature>
<comment type="similarity">
    <text evidence="7">Belongs to the binding-protein-dependent transport system permease family.</text>
</comment>
<dbReference type="EMBL" id="JACHMU010000001">
    <property type="protein sequence ID" value="MBB5742909.1"/>
    <property type="molecule type" value="Genomic_DNA"/>
</dbReference>
<name>A0A7W9CC70_9MICO</name>
<dbReference type="PANTHER" id="PTHR30151">
    <property type="entry name" value="ALKANE SULFONATE ABC TRANSPORTER-RELATED, MEMBRANE SUBUNIT"/>
    <property type="match status" value="1"/>
</dbReference>
<keyword evidence="5 7" id="KW-1133">Transmembrane helix</keyword>
<keyword evidence="3" id="KW-1003">Cell membrane</keyword>
<dbReference type="Proteomes" id="UP000517712">
    <property type="component" value="Unassembled WGS sequence"/>
</dbReference>
<evidence type="ECO:0000256" key="4">
    <source>
        <dbReference type="ARBA" id="ARBA00022692"/>
    </source>
</evidence>
<dbReference type="SUPFAM" id="SSF161098">
    <property type="entry name" value="MetI-like"/>
    <property type="match status" value="1"/>
</dbReference>
<evidence type="ECO:0000256" key="7">
    <source>
        <dbReference type="RuleBase" id="RU363032"/>
    </source>
</evidence>
<dbReference type="RefSeq" id="WP_184282551.1">
    <property type="nucleotide sequence ID" value="NZ_BAAAPG010000001.1"/>
</dbReference>
<evidence type="ECO:0000313" key="10">
    <source>
        <dbReference type="Proteomes" id="UP000517712"/>
    </source>
</evidence>
<dbReference type="Gene3D" id="1.10.3720.10">
    <property type="entry name" value="MetI-like"/>
    <property type="match status" value="1"/>
</dbReference>
<keyword evidence="2 7" id="KW-0813">Transport</keyword>
<dbReference type="InterPro" id="IPR035906">
    <property type="entry name" value="MetI-like_sf"/>
</dbReference>
<organism evidence="9 10">
    <name type="scientific">Microbacterium ginsengiterrae</name>
    <dbReference type="NCBI Taxonomy" id="546115"/>
    <lineage>
        <taxon>Bacteria</taxon>
        <taxon>Bacillati</taxon>
        <taxon>Actinomycetota</taxon>
        <taxon>Actinomycetes</taxon>
        <taxon>Micrococcales</taxon>
        <taxon>Microbacteriaceae</taxon>
        <taxon>Microbacterium</taxon>
    </lineage>
</organism>
<comment type="subcellular location">
    <subcellularLocation>
        <location evidence="1 7">Cell membrane</location>
        <topology evidence="1 7">Multi-pass membrane protein</topology>
    </subcellularLocation>
</comment>
<gene>
    <name evidence="9" type="ORF">HD600_001406</name>
</gene>